<dbReference type="AlphaFoldDB" id="A0AAV3M0D6"/>
<dbReference type="Proteomes" id="UP000022311">
    <property type="component" value="Unassembled WGS sequence"/>
</dbReference>
<sequence>MLALLLIPILVSGYILVIANPYHYYRLHTHDGQLLYLKVASLGTLSLIASVAIAVLIKFTIPQFHLVDLLVKNFSITGEPKNDRVYAWLILLSFSSILISLCYVLIVWVKNLIRGWEYQRKHKNVYGKVRQAKNARVLKKTIPTGTMDSMLLEALESNPKRSILINLSSRKVYVGIINGLSDPNEKEGPNKYISFFPLMSGYRDKDTLLVDFTNVYPTERVVKLAPTVKGTKTISTTDLDIIVSSDEISHISWFDFEIFNSTNNSVKSKGEKNNNSRKVNKKFI</sequence>
<comment type="caution">
    <text evidence="2">The sequence shown here is derived from an EMBL/GenBank/DDBJ whole genome shotgun (WGS) entry which is preliminary data.</text>
</comment>
<feature type="transmembrane region" description="Helical" evidence="1">
    <location>
        <begin position="85"/>
        <end position="113"/>
    </location>
</feature>
<feature type="transmembrane region" description="Helical" evidence="1">
    <location>
        <begin position="6"/>
        <end position="23"/>
    </location>
</feature>
<evidence type="ECO:0000313" key="3">
    <source>
        <dbReference type="Proteomes" id="UP000022311"/>
    </source>
</evidence>
<keyword evidence="1" id="KW-0812">Transmembrane</keyword>
<accession>A0AAV3M0D6</accession>
<feature type="transmembrane region" description="Helical" evidence="1">
    <location>
        <begin position="35"/>
        <end position="61"/>
    </location>
</feature>
<proteinExistence type="predicted"/>
<evidence type="ECO:0000313" key="2">
    <source>
        <dbReference type="EMBL" id="EUD09162.1"/>
    </source>
</evidence>
<keyword evidence="1" id="KW-0472">Membrane</keyword>
<gene>
    <name evidence="2" type="ORF">HMPREF1563_3294</name>
</gene>
<evidence type="ECO:0000256" key="1">
    <source>
        <dbReference type="SAM" id="Phobius"/>
    </source>
</evidence>
<keyword evidence="1" id="KW-1133">Transmembrane helix</keyword>
<reference evidence="2 3" key="1">
    <citation type="submission" date="2014-01" db="EMBL/GenBank/DDBJ databases">
        <authorList>
            <person name="Durkin A.S."/>
            <person name="McCorrison J."/>
            <person name="Torralba M."/>
            <person name="Gillis M."/>
            <person name="Haft D.H."/>
            <person name="Methe B."/>
            <person name="Sutton G."/>
            <person name="Nelson K.E."/>
        </authorList>
    </citation>
    <scope>NUCLEOTIDE SEQUENCE [LARGE SCALE GENOMIC DNA]</scope>
    <source>
        <strain evidence="2 3">205/92</strain>
    </source>
</reference>
<dbReference type="EMBL" id="JALD01000084">
    <property type="protein sequence ID" value="EUD09162.1"/>
    <property type="molecule type" value="Genomic_DNA"/>
</dbReference>
<dbReference type="RefSeq" id="WP_051489893.1">
    <property type="nucleotide sequence ID" value="NZ_JALD01000084.1"/>
</dbReference>
<name>A0AAV3M0D6_9GAMM</name>
<organism evidence="2 3">
    <name type="scientific">Providencia alcalifaciens 205/92</name>
    <dbReference type="NCBI Taxonomy" id="1256988"/>
    <lineage>
        <taxon>Bacteria</taxon>
        <taxon>Pseudomonadati</taxon>
        <taxon>Pseudomonadota</taxon>
        <taxon>Gammaproteobacteria</taxon>
        <taxon>Enterobacterales</taxon>
        <taxon>Morganellaceae</taxon>
        <taxon>Providencia</taxon>
    </lineage>
</organism>
<protein>
    <submittedName>
        <fullName evidence="2">Uncharacterized protein</fullName>
    </submittedName>
</protein>